<dbReference type="AlphaFoldDB" id="A0AAV7Q776"/>
<evidence type="ECO:0000313" key="3">
    <source>
        <dbReference type="Proteomes" id="UP001066276"/>
    </source>
</evidence>
<evidence type="ECO:0000256" key="1">
    <source>
        <dbReference type="SAM" id="MobiDB-lite"/>
    </source>
</evidence>
<sequence>MSVPVVAHRAFGVQAEAVAFMRMRSWVSAENSPCHDIRRAEERRPFAKSQLPLSVSAGTGLPAPSLPRLAPSESKKKNTTNPDQQKKKEQ</sequence>
<name>A0AAV7Q776_PLEWA</name>
<keyword evidence="3" id="KW-1185">Reference proteome</keyword>
<dbReference type="EMBL" id="JANPWB010000010">
    <property type="protein sequence ID" value="KAJ1134508.1"/>
    <property type="molecule type" value="Genomic_DNA"/>
</dbReference>
<protein>
    <submittedName>
        <fullName evidence="2">Uncharacterized protein</fullName>
    </submittedName>
</protein>
<dbReference type="Proteomes" id="UP001066276">
    <property type="component" value="Chromosome 6"/>
</dbReference>
<comment type="caution">
    <text evidence="2">The sequence shown here is derived from an EMBL/GenBank/DDBJ whole genome shotgun (WGS) entry which is preliminary data.</text>
</comment>
<feature type="region of interest" description="Disordered" evidence="1">
    <location>
        <begin position="38"/>
        <end position="90"/>
    </location>
</feature>
<organism evidence="2 3">
    <name type="scientific">Pleurodeles waltl</name>
    <name type="common">Iberian ribbed newt</name>
    <dbReference type="NCBI Taxonomy" id="8319"/>
    <lineage>
        <taxon>Eukaryota</taxon>
        <taxon>Metazoa</taxon>
        <taxon>Chordata</taxon>
        <taxon>Craniata</taxon>
        <taxon>Vertebrata</taxon>
        <taxon>Euteleostomi</taxon>
        <taxon>Amphibia</taxon>
        <taxon>Batrachia</taxon>
        <taxon>Caudata</taxon>
        <taxon>Salamandroidea</taxon>
        <taxon>Salamandridae</taxon>
        <taxon>Pleurodelinae</taxon>
        <taxon>Pleurodeles</taxon>
    </lineage>
</organism>
<accession>A0AAV7Q776</accession>
<reference evidence="2" key="1">
    <citation type="journal article" date="2022" name="bioRxiv">
        <title>Sequencing and chromosome-scale assembly of the giantPleurodeles waltlgenome.</title>
        <authorList>
            <person name="Brown T."/>
            <person name="Elewa A."/>
            <person name="Iarovenko S."/>
            <person name="Subramanian E."/>
            <person name="Araus A.J."/>
            <person name="Petzold A."/>
            <person name="Susuki M."/>
            <person name="Suzuki K.-i.T."/>
            <person name="Hayashi T."/>
            <person name="Toyoda A."/>
            <person name="Oliveira C."/>
            <person name="Osipova E."/>
            <person name="Leigh N.D."/>
            <person name="Simon A."/>
            <person name="Yun M.H."/>
        </authorList>
    </citation>
    <scope>NUCLEOTIDE SEQUENCE</scope>
    <source>
        <strain evidence="2">20211129_DDA</strain>
        <tissue evidence="2">Liver</tissue>
    </source>
</reference>
<feature type="compositionally biased region" description="Low complexity" evidence="1">
    <location>
        <begin position="61"/>
        <end position="72"/>
    </location>
</feature>
<gene>
    <name evidence="2" type="ORF">NDU88_000959</name>
</gene>
<evidence type="ECO:0000313" key="2">
    <source>
        <dbReference type="EMBL" id="KAJ1134508.1"/>
    </source>
</evidence>
<proteinExistence type="predicted"/>